<evidence type="ECO:0000313" key="7">
    <source>
        <dbReference type="Proteomes" id="UP000318186"/>
    </source>
</evidence>
<evidence type="ECO:0000256" key="1">
    <source>
        <dbReference type="ARBA" id="ARBA00009437"/>
    </source>
</evidence>
<dbReference type="PROSITE" id="PS50931">
    <property type="entry name" value="HTH_LYSR"/>
    <property type="match status" value="1"/>
</dbReference>
<evidence type="ECO:0000256" key="2">
    <source>
        <dbReference type="ARBA" id="ARBA00023015"/>
    </source>
</evidence>
<dbReference type="Proteomes" id="UP000318186">
    <property type="component" value="Unassembled WGS sequence"/>
</dbReference>
<evidence type="ECO:0000259" key="5">
    <source>
        <dbReference type="PROSITE" id="PS50931"/>
    </source>
</evidence>
<keyword evidence="4" id="KW-0804">Transcription</keyword>
<organism evidence="6 7">
    <name type="scientific">Streptomyces brevispora</name>
    <dbReference type="NCBI Taxonomy" id="887462"/>
    <lineage>
        <taxon>Bacteria</taxon>
        <taxon>Bacillati</taxon>
        <taxon>Actinomycetota</taxon>
        <taxon>Actinomycetes</taxon>
        <taxon>Kitasatosporales</taxon>
        <taxon>Streptomycetaceae</taxon>
        <taxon>Streptomyces</taxon>
    </lineage>
</organism>
<dbReference type="InterPro" id="IPR036390">
    <property type="entry name" value="WH_DNA-bd_sf"/>
</dbReference>
<evidence type="ECO:0000256" key="3">
    <source>
        <dbReference type="ARBA" id="ARBA00023125"/>
    </source>
</evidence>
<proteinExistence type="inferred from homology"/>
<dbReference type="AlphaFoldDB" id="A0A561V472"/>
<dbReference type="GO" id="GO:0032993">
    <property type="term" value="C:protein-DNA complex"/>
    <property type="evidence" value="ECO:0007669"/>
    <property type="project" value="TreeGrafter"/>
</dbReference>
<dbReference type="FunFam" id="1.10.10.10:FF:000001">
    <property type="entry name" value="LysR family transcriptional regulator"/>
    <property type="match status" value="1"/>
</dbReference>
<gene>
    <name evidence="6" type="ORF">FHX80_114897</name>
</gene>
<protein>
    <submittedName>
        <fullName evidence="6">DNA-binding transcriptional LysR family regulator</fullName>
    </submittedName>
</protein>
<dbReference type="InterPro" id="IPR000847">
    <property type="entry name" value="LysR_HTH_N"/>
</dbReference>
<dbReference type="Pfam" id="PF00126">
    <property type="entry name" value="HTH_1"/>
    <property type="match status" value="1"/>
</dbReference>
<dbReference type="EMBL" id="VIWW01000001">
    <property type="protein sequence ID" value="TWG06402.1"/>
    <property type="molecule type" value="Genomic_DNA"/>
</dbReference>
<dbReference type="InterPro" id="IPR036388">
    <property type="entry name" value="WH-like_DNA-bd_sf"/>
</dbReference>
<dbReference type="Pfam" id="PF03466">
    <property type="entry name" value="LysR_substrate"/>
    <property type="match status" value="1"/>
</dbReference>
<reference evidence="6 7" key="1">
    <citation type="submission" date="2019-06" db="EMBL/GenBank/DDBJ databases">
        <title>Sequencing the genomes of 1000 actinobacteria strains.</title>
        <authorList>
            <person name="Klenk H.-P."/>
        </authorList>
    </citation>
    <scope>NUCLEOTIDE SEQUENCE [LARGE SCALE GENOMIC DNA]</scope>
    <source>
        <strain evidence="6 7">DSM 42059</strain>
    </source>
</reference>
<dbReference type="Gene3D" id="3.40.190.290">
    <property type="match status" value="1"/>
</dbReference>
<dbReference type="PRINTS" id="PR00039">
    <property type="entry name" value="HTHLYSR"/>
</dbReference>
<dbReference type="PANTHER" id="PTHR30346:SF28">
    <property type="entry name" value="HTH-TYPE TRANSCRIPTIONAL REGULATOR CYNR"/>
    <property type="match status" value="1"/>
</dbReference>
<sequence length="311" mass="34200">MELRELEWFNTLAETENMTAASARLNISQPTLSRALGRLERKLGVKLFDRRQNRLRLNRYGAVFQAHAMRAMNELAKGEERIATMVDPDQGQVSLGFLNSFGEWLVPDLVNRYRELTPRAVFELRGGASDAVADDVRQGRIDIGFVAPEPAAEDLDWIPLGSQRLCVGVPEGHRFAERESVTLADLEDEPMVSLKVGYGLRHITERLCRQAGFTPRFVIEVTELYTLPPFVAAGWGVAVVPEPQPGQQTLTPVILIDDPSAVRPYGMLTRQGGPAGQAARRFLAFAAAQSKRTGLAQEAVPQAAGAAERPG</sequence>
<feature type="domain" description="HTH lysR-type" evidence="5">
    <location>
        <begin position="1"/>
        <end position="58"/>
    </location>
</feature>
<dbReference type="GO" id="GO:0003677">
    <property type="term" value="F:DNA binding"/>
    <property type="evidence" value="ECO:0007669"/>
    <property type="project" value="UniProtKB-KW"/>
</dbReference>
<dbReference type="OrthoDB" id="3181812at2"/>
<dbReference type="GO" id="GO:0003700">
    <property type="term" value="F:DNA-binding transcription factor activity"/>
    <property type="evidence" value="ECO:0007669"/>
    <property type="project" value="InterPro"/>
</dbReference>
<comment type="caution">
    <text evidence="6">The sequence shown here is derived from an EMBL/GenBank/DDBJ whole genome shotgun (WGS) entry which is preliminary data.</text>
</comment>
<dbReference type="SUPFAM" id="SSF53850">
    <property type="entry name" value="Periplasmic binding protein-like II"/>
    <property type="match status" value="1"/>
</dbReference>
<dbReference type="SUPFAM" id="SSF46785">
    <property type="entry name" value="Winged helix' DNA-binding domain"/>
    <property type="match status" value="1"/>
</dbReference>
<comment type="similarity">
    <text evidence="1">Belongs to the LysR transcriptional regulatory family.</text>
</comment>
<evidence type="ECO:0000313" key="6">
    <source>
        <dbReference type="EMBL" id="TWG06402.1"/>
    </source>
</evidence>
<dbReference type="PANTHER" id="PTHR30346">
    <property type="entry name" value="TRANSCRIPTIONAL DUAL REGULATOR HCAR-RELATED"/>
    <property type="match status" value="1"/>
</dbReference>
<dbReference type="Gene3D" id="1.10.10.10">
    <property type="entry name" value="Winged helix-like DNA-binding domain superfamily/Winged helix DNA-binding domain"/>
    <property type="match status" value="1"/>
</dbReference>
<name>A0A561V472_9ACTN</name>
<evidence type="ECO:0000256" key="4">
    <source>
        <dbReference type="ARBA" id="ARBA00023163"/>
    </source>
</evidence>
<accession>A0A561V472</accession>
<keyword evidence="3 6" id="KW-0238">DNA-binding</keyword>
<dbReference type="InterPro" id="IPR005119">
    <property type="entry name" value="LysR_subst-bd"/>
</dbReference>
<keyword evidence="2" id="KW-0805">Transcription regulation</keyword>